<sequence>MSLSTPPPPPDWPSTRFTWRIENFSRLKTRKLYSEIFDIEGSQCLALINHLNVDLTARKDTQHEFNRHKSDWGYTYFIPLGELFDPGRGYLLDDTIIVETDIAVPSRDSKESGCQEESQHPSQDSNSGNVEVDTTAISGEEVSSVESVWQGLVLTEVPSVDKEADRVHSESALYTSFSGTSPPQQAAQPISGTQGSSEATPVGATSTITQAGGHASGQASDNARGCNIGKVRFLSYWVSSEASLLLERIHGLHKDTFTKFSMKGHILQTTLLESFASFIESMSNTKVHDEEALHLAAISIEDFEQVGLDLSWLKHRLDEAKRVNKQTESLTFVDLCESALKVARAKVCELEELLVKAKAEVEVGSRDLPKSLGVDDSVLRDVV</sequence>
<proteinExistence type="predicted"/>
<evidence type="ECO:0000313" key="2">
    <source>
        <dbReference type="Proteomes" id="UP001060215"/>
    </source>
</evidence>
<comment type="caution">
    <text evidence="1">The sequence shown here is derived from an EMBL/GenBank/DDBJ whole genome shotgun (WGS) entry which is preliminary data.</text>
</comment>
<protein>
    <submittedName>
        <fullName evidence="1">Ubiquitin carboxyl-terminal hydrolase 13</fullName>
    </submittedName>
</protein>
<evidence type="ECO:0000313" key="1">
    <source>
        <dbReference type="EMBL" id="KAI8028923.1"/>
    </source>
</evidence>
<reference evidence="1 2" key="1">
    <citation type="journal article" date="2022" name="Plant J.">
        <title>Chromosome-level genome of Camellia lanceoleosa provides a valuable resource for understanding genome evolution and self-incompatibility.</title>
        <authorList>
            <person name="Gong W."/>
            <person name="Xiao S."/>
            <person name="Wang L."/>
            <person name="Liao Z."/>
            <person name="Chang Y."/>
            <person name="Mo W."/>
            <person name="Hu G."/>
            <person name="Li W."/>
            <person name="Zhao G."/>
            <person name="Zhu H."/>
            <person name="Hu X."/>
            <person name="Ji K."/>
            <person name="Xiang X."/>
            <person name="Song Q."/>
            <person name="Yuan D."/>
            <person name="Jin S."/>
            <person name="Zhang L."/>
        </authorList>
    </citation>
    <scope>NUCLEOTIDE SEQUENCE [LARGE SCALE GENOMIC DNA]</scope>
    <source>
        <strain evidence="1">SQ_2022a</strain>
    </source>
</reference>
<name>A0ACC0ITA4_9ERIC</name>
<dbReference type="EMBL" id="CM045758">
    <property type="protein sequence ID" value="KAI8028923.1"/>
    <property type="molecule type" value="Genomic_DNA"/>
</dbReference>
<gene>
    <name evidence="1" type="ORF">LOK49_LG01G00252</name>
</gene>
<organism evidence="1 2">
    <name type="scientific">Camellia lanceoleosa</name>
    <dbReference type="NCBI Taxonomy" id="1840588"/>
    <lineage>
        <taxon>Eukaryota</taxon>
        <taxon>Viridiplantae</taxon>
        <taxon>Streptophyta</taxon>
        <taxon>Embryophyta</taxon>
        <taxon>Tracheophyta</taxon>
        <taxon>Spermatophyta</taxon>
        <taxon>Magnoliopsida</taxon>
        <taxon>eudicotyledons</taxon>
        <taxon>Gunneridae</taxon>
        <taxon>Pentapetalae</taxon>
        <taxon>asterids</taxon>
        <taxon>Ericales</taxon>
        <taxon>Theaceae</taxon>
        <taxon>Camellia</taxon>
    </lineage>
</organism>
<dbReference type="Proteomes" id="UP001060215">
    <property type="component" value="Chromosome 1"/>
</dbReference>
<keyword evidence="2" id="KW-1185">Reference proteome</keyword>
<accession>A0ACC0ITA4</accession>
<keyword evidence="1" id="KW-0378">Hydrolase</keyword>